<evidence type="ECO:0000256" key="1">
    <source>
        <dbReference type="SAM" id="Coils"/>
    </source>
</evidence>
<evidence type="ECO:0000256" key="2">
    <source>
        <dbReference type="SAM" id="MobiDB-lite"/>
    </source>
</evidence>
<dbReference type="Proteomes" id="UP000295252">
    <property type="component" value="Chromosome IV"/>
</dbReference>
<organism evidence="3 4">
    <name type="scientific">Coffea canephora</name>
    <name type="common">Robusta coffee</name>
    <dbReference type="NCBI Taxonomy" id="49390"/>
    <lineage>
        <taxon>Eukaryota</taxon>
        <taxon>Viridiplantae</taxon>
        <taxon>Streptophyta</taxon>
        <taxon>Embryophyta</taxon>
        <taxon>Tracheophyta</taxon>
        <taxon>Spermatophyta</taxon>
        <taxon>Magnoliopsida</taxon>
        <taxon>eudicotyledons</taxon>
        <taxon>Gunneridae</taxon>
        <taxon>Pentapetalae</taxon>
        <taxon>asterids</taxon>
        <taxon>lamiids</taxon>
        <taxon>Gentianales</taxon>
        <taxon>Rubiaceae</taxon>
        <taxon>Ixoroideae</taxon>
        <taxon>Gardenieae complex</taxon>
        <taxon>Bertiereae - Coffeeae clade</taxon>
        <taxon>Coffeeae</taxon>
        <taxon>Coffea</taxon>
    </lineage>
</organism>
<dbReference type="AlphaFoldDB" id="A0A068VCA6"/>
<keyword evidence="1" id="KW-0175">Coiled coil</keyword>
<dbReference type="PANTHER" id="PTHR31762">
    <property type="entry name" value="FAS-BINDING FACTOR-LIKE PROTEIN"/>
    <property type="match status" value="1"/>
</dbReference>
<evidence type="ECO:0000313" key="3">
    <source>
        <dbReference type="EMBL" id="CDP18381.1"/>
    </source>
</evidence>
<evidence type="ECO:0000313" key="4">
    <source>
        <dbReference type="Proteomes" id="UP000295252"/>
    </source>
</evidence>
<accession>A0A068VCA6</accession>
<name>A0A068VCA6_COFCA</name>
<gene>
    <name evidence="3" type="ORF">GSCOC_T00012961001</name>
</gene>
<feature type="region of interest" description="Disordered" evidence="2">
    <location>
        <begin position="83"/>
        <end position="231"/>
    </location>
</feature>
<dbReference type="EMBL" id="HG739315">
    <property type="protein sequence ID" value="CDP18381.1"/>
    <property type="molecule type" value="Genomic_DNA"/>
</dbReference>
<feature type="compositionally biased region" description="Polar residues" evidence="2">
    <location>
        <begin position="107"/>
        <end position="213"/>
    </location>
</feature>
<reference evidence="4" key="1">
    <citation type="journal article" date="2014" name="Science">
        <title>The coffee genome provides insight into the convergent evolution of caffeine biosynthesis.</title>
        <authorList>
            <person name="Denoeud F."/>
            <person name="Carretero-Paulet L."/>
            <person name="Dereeper A."/>
            <person name="Droc G."/>
            <person name="Guyot R."/>
            <person name="Pietrella M."/>
            <person name="Zheng C."/>
            <person name="Alberti A."/>
            <person name="Anthony F."/>
            <person name="Aprea G."/>
            <person name="Aury J.M."/>
            <person name="Bento P."/>
            <person name="Bernard M."/>
            <person name="Bocs S."/>
            <person name="Campa C."/>
            <person name="Cenci A."/>
            <person name="Combes M.C."/>
            <person name="Crouzillat D."/>
            <person name="Da Silva C."/>
            <person name="Daddiego L."/>
            <person name="De Bellis F."/>
            <person name="Dussert S."/>
            <person name="Garsmeur O."/>
            <person name="Gayraud T."/>
            <person name="Guignon V."/>
            <person name="Jahn K."/>
            <person name="Jamilloux V."/>
            <person name="Joet T."/>
            <person name="Labadie K."/>
            <person name="Lan T."/>
            <person name="Leclercq J."/>
            <person name="Lepelley M."/>
            <person name="Leroy T."/>
            <person name="Li L.T."/>
            <person name="Librado P."/>
            <person name="Lopez L."/>
            <person name="Munoz A."/>
            <person name="Noel B."/>
            <person name="Pallavicini A."/>
            <person name="Perrotta G."/>
            <person name="Poncet V."/>
            <person name="Pot D."/>
            <person name="Priyono X."/>
            <person name="Rigoreau M."/>
            <person name="Rouard M."/>
            <person name="Rozas J."/>
            <person name="Tranchant-Dubreuil C."/>
            <person name="VanBuren R."/>
            <person name="Zhang Q."/>
            <person name="Andrade A.C."/>
            <person name="Argout X."/>
            <person name="Bertrand B."/>
            <person name="de Kochko A."/>
            <person name="Graziosi G."/>
            <person name="Henry R.J."/>
            <person name="Jayarama X."/>
            <person name="Ming R."/>
            <person name="Nagai C."/>
            <person name="Rounsley S."/>
            <person name="Sankoff D."/>
            <person name="Giuliano G."/>
            <person name="Albert V.A."/>
            <person name="Wincker P."/>
            <person name="Lashermes P."/>
        </authorList>
    </citation>
    <scope>NUCLEOTIDE SEQUENCE [LARGE SCALE GENOMIC DNA]</scope>
    <source>
        <strain evidence="4">cv. DH200-94</strain>
    </source>
</reference>
<keyword evidence="4" id="KW-1185">Reference proteome</keyword>
<proteinExistence type="predicted"/>
<dbReference type="InParanoid" id="A0A068VCA6"/>
<feature type="coiled-coil region" evidence="1">
    <location>
        <begin position="283"/>
        <end position="331"/>
    </location>
</feature>
<feature type="compositionally biased region" description="Low complexity" evidence="2">
    <location>
        <begin position="13"/>
        <end position="29"/>
    </location>
</feature>
<feature type="region of interest" description="Disordered" evidence="2">
    <location>
        <begin position="1"/>
        <end position="55"/>
    </location>
</feature>
<evidence type="ECO:0008006" key="5">
    <source>
        <dbReference type="Google" id="ProtNLM"/>
    </source>
</evidence>
<dbReference type="OMA" id="VQYGIHA"/>
<dbReference type="GO" id="GO:0000911">
    <property type="term" value="P:cytokinesis by cell plate formation"/>
    <property type="evidence" value="ECO:0007669"/>
    <property type="project" value="InterPro"/>
</dbReference>
<dbReference type="InterPro" id="IPR040321">
    <property type="entry name" value="SCD2-like"/>
</dbReference>
<dbReference type="PhylomeDB" id="A0A068VCA6"/>
<dbReference type="Gramene" id="CDP18381">
    <property type="protein sequence ID" value="CDP18381"/>
    <property type="gene ID" value="GSCOC_T00012961001"/>
</dbReference>
<dbReference type="STRING" id="49390.A0A068VCA6"/>
<protein>
    <recommendedName>
        <fullName evidence="5">Coiled-coil domain-containing protein SCD2</fullName>
    </recommendedName>
</protein>
<dbReference type="OrthoDB" id="2014962at2759"/>
<sequence>MDRMRPVHVRQASGSTTPTSNTPSSPMNSALNRHMRSGSTGNFKKPQHTKAAAQRLAQVMAHQMADDEDDEDDLLYEYNPSSLSAGIGLASSRPTRARSPMSIRNPMEQSSSLRSTSGLRASPAVNSVEKQPSSVRSTGNIRSSHSNSLEQIPSSHSLVAGRSTQSNSLEQIPSNYSVVSGRASQSASSVDEAQPPSASNNSAVSRTSLSNGVEQPLSARSHSRPNLGVKTVPMVPPAVPLSLRSNVSAVPAEVQPESHKDKRLSMDFGTFKYKEAGQQLSSSSDLQDQIDMLQEENESLSEKVRLAEERCDEAEARVKQLEKQIANLGEGTSLEAHLLSNLEALACQVNAALKVAAQYAGQGEIEALRTEAELLRTMTHRMILTQEEMEEVVLKRCWLARYWSLCVQYGIHAELAPARHKYWSSFAPLPNEVVLATGERAKNENASVNNDVEERDKVIKDNHELSSEGSVESMLFVEKGLRELTSLKVEEAIAVAMAKKRRPSLIKGINLDFLRLPIEGQHFAEAFELSPEESEDVRFKEAWLAYFWRRAKNHGVEPDIAEERLQFWISQGNGVPNSNTAVDAERGLIELKKLGIEIQLWEESRKMIDPYSNHKTQMDYELQH</sequence>
<dbReference type="PANTHER" id="PTHR31762:SF10">
    <property type="entry name" value="FAS-BINDING FACTOR-LIKE PROTEIN"/>
    <property type="match status" value="1"/>
</dbReference>
<feature type="compositionally biased region" description="Low complexity" evidence="2">
    <location>
        <begin position="83"/>
        <end position="92"/>
    </location>
</feature>